<accession>A0AAD4N675</accession>
<evidence type="ECO:0000313" key="2">
    <source>
        <dbReference type="EMBL" id="KAI1718772.1"/>
    </source>
</evidence>
<feature type="compositionally biased region" description="Gly residues" evidence="1">
    <location>
        <begin position="726"/>
        <end position="738"/>
    </location>
</feature>
<feature type="compositionally biased region" description="Low complexity" evidence="1">
    <location>
        <begin position="631"/>
        <end position="644"/>
    </location>
</feature>
<sequence length="886" mass="98014">MDNPTVPAKRKRLELNIEMKKAVCTYKKNHPQASREKIADVLQKQFNLESAPARATISNILQEEEKWLNMENDRLFRHNPVKHPELDKALLLWNNDKAQYRKLLVQKWLEDLETEDKVNVTTLKDAVYFTKLAWDKVTSTTVRNCWLHTKIVVDENELEPVPIFPEAIEELGKLLEQYCVVTEVEVLTAPEYAALDKQVATGEILTDEDVLQLVARGNEAENDDSDDSDIEAIGLDPPKISVADAIRGLETALSFMEQEKAENGDDLVATKNMRTLTERHKLIFRVFFHLLPIFLWQNISFVCGEAQLLAQSVTTYEEKDPPNVYQTTLLGVSMLSFRELVRQRKVGNTVDQCPCVVLAGTGRCITYDARFQAANLEEAMLTFVDNSIDPRIYDQSIGGVPISPATFDCISEECKYCVGILTVRLRQVGLLQANGAPNFAFPIPGEDVLRRNSVICSRLRLNMNIPRKNVPDPIDSVSDLINGAAGERLRLENLPKSQFGMDVQQVSGIMPKTHNNGPNRQELHLCQDHLGPYKEDLAILAAILTEISKTITGSHSGSHFGNRHRLYQLDKILLQQSVDVHLNLLSNHLDRGKGHGERNSQSQHHFHLSNRHSLLHNNRSNWENQNFPTWNAANNNAQLNAGGNTQSGGNLPSGGNILSGGNVQSGLGDNAGLGSSLQGNLVYPGLQAAQQIAPNVASSFTNSQFNPNSGSGGAFGSQGSVFGTQNGNGGGGGNGNPPGGIAQQLGTQQSFGQGAFTGGLPWPTQRVKRQSPSDAIIGNRFVINCVERGDAEGENSEFLNLCTACWTWRQLPEDYFPRLINELVCQENDYCLSGWGTCKQRFRNVDVLRRVGSEWRPTIVQTASCCDCKVKAGNQIHPLVVGKNQG</sequence>
<feature type="region of interest" description="Disordered" evidence="1">
    <location>
        <begin position="619"/>
        <end position="657"/>
    </location>
</feature>
<dbReference type="PANTHER" id="PTHR33995:SF8">
    <property type="entry name" value="PRION-LIKE-(Q_N-RICH)-DOMAIN-BEARING PROTEIN"/>
    <property type="match status" value="1"/>
</dbReference>
<dbReference type="PANTHER" id="PTHR33995">
    <property type="entry name" value="PROTEIN CBG18546"/>
    <property type="match status" value="1"/>
</dbReference>
<dbReference type="Proteomes" id="UP001201812">
    <property type="component" value="Unassembled WGS sequence"/>
</dbReference>
<proteinExistence type="predicted"/>
<dbReference type="SUPFAM" id="SSF57501">
    <property type="entry name" value="Cystine-knot cytokines"/>
    <property type="match status" value="1"/>
</dbReference>
<dbReference type="AlphaFoldDB" id="A0AAD4N675"/>
<evidence type="ECO:0000256" key="1">
    <source>
        <dbReference type="SAM" id="MobiDB-lite"/>
    </source>
</evidence>
<feature type="region of interest" description="Disordered" evidence="1">
    <location>
        <begin position="708"/>
        <end position="745"/>
    </location>
</feature>
<organism evidence="2 3">
    <name type="scientific">Ditylenchus destructor</name>
    <dbReference type="NCBI Taxonomy" id="166010"/>
    <lineage>
        <taxon>Eukaryota</taxon>
        <taxon>Metazoa</taxon>
        <taxon>Ecdysozoa</taxon>
        <taxon>Nematoda</taxon>
        <taxon>Chromadorea</taxon>
        <taxon>Rhabditida</taxon>
        <taxon>Tylenchina</taxon>
        <taxon>Tylenchomorpha</taxon>
        <taxon>Sphaerularioidea</taxon>
        <taxon>Anguinidae</taxon>
        <taxon>Anguininae</taxon>
        <taxon>Ditylenchus</taxon>
    </lineage>
</organism>
<dbReference type="InterPro" id="IPR029034">
    <property type="entry name" value="Cystine-knot_cytokine"/>
</dbReference>
<reference evidence="2" key="1">
    <citation type="submission" date="2022-01" db="EMBL/GenBank/DDBJ databases">
        <title>Genome Sequence Resource for Two Populations of Ditylenchus destructor, the Migratory Endoparasitic Phytonematode.</title>
        <authorList>
            <person name="Zhang H."/>
            <person name="Lin R."/>
            <person name="Xie B."/>
        </authorList>
    </citation>
    <scope>NUCLEOTIDE SEQUENCE</scope>
    <source>
        <strain evidence="2">BazhouSP</strain>
    </source>
</reference>
<evidence type="ECO:0000313" key="3">
    <source>
        <dbReference type="Proteomes" id="UP001201812"/>
    </source>
</evidence>
<dbReference type="Gene3D" id="1.10.10.60">
    <property type="entry name" value="Homeodomain-like"/>
    <property type="match status" value="1"/>
</dbReference>
<keyword evidence="3" id="KW-1185">Reference proteome</keyword>
<feature type="compositionally biased region" description="Polar residues" evidence="1">
    <location>
        <begin position="619"/>
        <end position="629"/>
    </location>
</feature>
<name>A0AAD4N675_9BILA</name>
<dbReference type="EMBL" id="JAKKPZ010000007">
    <property type="protein sequence ID" value="KAI1718772.1"/>
    <property type="molecule type" value="Genomic_DNA"/>
</dbReference>
<protein>
    <submittedName>
        <fullName evidence="2">Uncharacterized protein</fullName>
    </submittedName>
</protein>
<comment type="caution">
    <text evidence="2">The sequence shown here is derived from an EMBL/GenBank/DDBJ whole genome shotgun (WGS) entry which is preliminary data.</text>
</comment>
<gene>
    <name evidence="2" type="ORF">DdX_05879</name>
</gene>